<dbReference type="PANTHER" id="PTHR33408:SF2">
    <property type="entry name" value="TRANSPOSASE DDE DOMAIN-CONTAINING PROTEIN"/>
    <property type="match status" value="1"/>
</dbReference>
<proteinExistence type="predicted"/>
<protein>
    <recommendedName>
        <fullName evidence="1">Transposase DDE domain-containing protein</fullName>
    </recommendedName>
</protein>
<evidence type="ECO:0000313" key="3">
    <source>
        <dbReference type="Proteomes" id="UP000195447"/>
    </source>
</evidence>
<comment type="caution">
    <text evidence="2">The sequence shown here is derived from an EMBL/GenBank/DDBJ whole genome shotgun (WGS) entry which is preliminary data.</text>
</comment>
<keyword evidence="3" id="KW-1185">Reference proteome</keyword>
<feature type="domain" description="Transposase DDE" evidence="1">
    <location>
        <begin position="27"/>
        <end position="153"/>
    </location>
</feature>
<gene>
    <name evidence="2" type="ORF">B5F14_10215</name>
</gene>
<dbReference type="InterPro" id="IPR025668">
    <property type="entry name" value="Tnp_DDE_dom"/>
</dbReference>
<dbReference type="Pfam" id="PF13751">
    <property type="entry name" value="DDE_Tnp_1_6"/>
    <property type="match status" value="1"/>
</dbReference>
<accession>A0A1Y4LEC6</accession>
<dbReference type="PANTHER" id="PTHR33408">
    <property type="entry name" value="TRANSPOSASE"/>
    <property type="match status" value="1"/>
</dbReference>
<reference evidence="3" key="1">
    <citation type="submission" date="2017-04" db="EMBL/GenBank/DDBJ databases">
        <title>Function of individual gut microbiota members based on whole genome sequencing of pure cultures obtained from chicken caecum.</title>
        <authorList>
            <person name="Medvecky M."/>
            <person name="Cejkova D."/>
            <person name="Polansky O."/>
            <person name="Karasova D."/>
            <person name="Kubasova T."/>
            <person name="Cizek A."/>
            <person name="Rychlik I."/>
        </authorList>
    </citation>
    <scope>NUCLEOTIDE SEQUENCE [LARGE SCALE GENOMIC DNA]</scope>
    <source>
        <strain evidence="3">An178</strain>
    </source>
</reference>
<organism evidence="2 3">
    <name type="scientific">Faecalitalea cylindroides</name>
    <dbReference type="NCBI Taxonomy" id="39483"/>
    <lineage>
        <taxon>Bacteria</taxon>
        <taxon>Bacillati</taxon>
        <taxon>Bacillota</taxon>
        <taxon>Erysipelotrichia</taxon>
        <taxon>Erysipelotrichales</taxon>
        <taxon>Erysipelotrichaceae</taxon>
        <taxon>Faecalitalea</taxon>
    </lineage>
</organism>
<feature type="non-terminal residue" evidence="2">
    <location>
        <position position="1"/>
    </location>
</feature>
<evidence type="ECO:0000259" key="1">
    <source>
        <dbReference type="Pfam" id="PF13751"/>
    </source>
</evidence>
<dbReference type="Proteomes" id="UP000195447">
    <property type="component" value="Unassembled WGS sequence"/>
</dbReference>
<evidence type="ECO:0000313" key="2">
    <source>
        <dbReference type="EMBL" id="OUP55057.1"/>
    </source>
</evidence>
<dbReference type="RefSeq" id="WP_206383624.1">
    <property type="nucleotide sequence ID" value="NZ_NFKM01000047.1"/>
</dbReference>
<dbReference type="AlphaFoldDB" id="A0A1Y4LEC6"/>
<sequence length="164" mass="19410">GKEEDKQFKKRKFNSLNWKINEEGFKICPDGRVFDQHGYDRIQYTRNNNLSITQIYTEKNHCEGCPLKEECTKGKYRTYGKNVILNELQEKVKENLSTSEGQEMKKERSIQVEGAFGVIKQDMGFTRFTRKGMKSVKMEFLLVCIGYNLRKYHLYRIKTDKKEA</sequence>
<dbReference type="EMBL" id="NFKM01000047">
    <property type="protein sequence ID" value="OUP55057.1"/>
    <property type="molecule type" value="Genomic_DNA"/>
</dbReference>
<name>A0A1Y4LEC6_9FIRM</name>